<dbReference type="Pfam" id="PF14260">
    <property type="entry name" value="zf-C4pol"/>
    <property type="match status" value="1"/>
</dbReference>
<dbReference type="Gene3D" id="3.30.342.10">
    <property type="entry name" value="DNA Polymerase, chain B, domain 1"/>
    <property type="match status" value="1"/>
</dbReference>
<dbReference type="OMA" id="GRNKMGF"/>
<dbReference type="FunFam" id="1.10.132.60:FF:000007">
    <property type="entry name" value="DNA polymerase"/>
    <property type="match status" value="1"/>
</dbReference>
<dbReference type="RefSeq" id="XP_003644928.1">
    <property type="nucleotide sequence ID" value="XM_003644880.1"/>
</dbReference>
<evidence type="ECO:0000256" key="1">
    <source>
        <dbReference type="ARBA" id="ARBA00001966"/>
    </source>
</evidence>
<dbReference type="GO" id="GO:0008270">
    <property type="term" value="F:zinc ion binding"/>
    <property type="evidence" value="ECO:0007669"/>
    <property type="project" value="UniProtKB-KW"/>
</dbReference>
<dbReference type="GO" id="GO:0003677">
    <property type="term" value="F:DNA binding"/>
    <property type="evidence" value="ECO:0007669"/>
    <property type="project" value="UniProtKB-KW"/>
</dbReference>
<evidence type="ECO:0000259" key="21">
    <source>
        <dbReference type="Pfam" id="PF00136"/>
    </source>
</evidence>
<organism evidence="25 26">
    <name type="scientific">Eremothecium cymbalariae (strain CBS 270.75 / DBVPG 7215 / KCTC 17166 / NRRL Y-17582)</name>
    <name type="common">Yeast</name>
    <dbReference type="NCBI Taxonomy" id="931890"/>
    <lineage>
        <taxon>Eukaryota</taxon>
        <taxon>Fungi</taxon>
        <taxon>Dikarya</taxon>
        <taxon>Ascomycota</taxon>
        <taxon>Saccharomycotina</taxon>
        <taxon>Saccharomycetes</taxon>
        <taxon>Saccharomycetales</taxon>
        <taxon>Saccharomycetaceae</taxon>
        <taxon>Eremothecium</taxon>
    </lineage>
</organism>
<feature type="domain" description="DNA-directed DNA polymerase family B exonuclease" evidence="22">
    <location>
        <begin position="632"/>
        <end position="805"/>
    </location>
</feature>
<dbReference type="GO" id="GO:0005634">
    <property type="term" value="C:nucleus"/>
    <property type="evidence" value="ECO:0007669"/>
    <property type="project" value="UniProtKB-SubCell"/>
</dbReference>
<keyword evidence="9" id="KW-0227">DNA damage</keyword>
<evidence type="ECO:0000256" key="6">
    <source>
        <dbReference type="ARBA" id="ARBA00022695"/>
    </source>
</evidence>
<dbReference type="OrthoDB" id="2414538at2759"/>
<keyword evidence="12 20" id="KW-0239">DNA-directed DNA polymerase</keyword>
<evidence type="ECO:0000313" key="25">
    <source>
        <dbReference type="EMBL" id="AET38111.1"/>
    </source>
</evidence>
<dbReference type="InterPro" id="IPR023211">
    <property type="entry name" value="DNA_pol_palm_dom_sf"/>
</dbReference>
<dbReference type="GO" id="GO:0000166">
    <property type="term" value="F:nucleotide binding"/>
    <property type="evidence" value="ECO:0007669"/>
    <property type="project" value="InterPro"/>
</dbReference>
<keyword evidence="11 20" id="KW-0862">Zinc</keyword>
<dbReference type="GO" id="GO:0006260">
    <property type="term" value="P:DNA replication"/>
    <property type="evidence" value="ECO:0007669"/>
    <property type="project" value="UniProtKB-KW"/>
</dbReference>
<dbReference type="InParanoid" id="G8JNP3"/>
<dbReference type="CDD" id="cd05778">
    <property type="entry name" value="DNA_polB_zeta_exo"/>
    <property type="match status" value="1"/>
</dbReference>
<dbReference type="Gene3D" id="3.30.420.10">
    <property type="entry name" value="Ribonuclease H-like superfamily/Ribonuclease H"/>
    <property type="match status" value="1"/>
</dbReference>
<evidence type="ECO:0000256" key="8">
    <source>
        <dbReference type="ARBA" id="ARBA00022723"/>
    </source>
</evidence>
<accession>G8JNP3</accession>
<keyword evidence="16" id="KW-0234">DNA repair</keyword>
<dbReference type="InterPro" id="IPR006172">
    <property type="entry name" value="DNA-dir_DNA_pol_B"/>
</dbReference>
<keyword evidence="6 20" id="KW-0548">Nucleotidyltransferase</keyword>
<dbReference type="FunCoup" id="G8JNP3">
    <property type="interactions" value="655"/>
</dbReference>
<dbReference type="InterPro" id="IPR025687">
    <property type="entry name" value="Znf-C4pol"/>
</dbReference>
<comment type="similarity">
    <text evidence="3 20">Belongs to the DNA polymerase type-B family.</text>
</comment>
<dbReference type="InterPro" id="IPR042087">
    <property type="entry name" value="DNA_pol_B_thumb"/>
</dbReference>
<dbReference type="SMART" id="SM00486">
    <property type="entry name" value="POLBc"/>
    <property type="match status" value="1"/>
</dbReference>
<dbReference type="PRINTS" id="PR00106">
    <property type="entry name" value="DNAPOLB"/>
</dbReference>
<dbReference type="InterPro" id="IPR006134">
    <property type="entry name" value="DNA-dir_DNA_pol_B_multi_dom"/>
</dbReference>
<keyword evidence="26" id="KW-1185">Reference proteome</keyword>
<evidence type="ECO:0000256" key="14">
    <source>
        <dbReference type="ARBA" id="ARBA00023014"/>
    </source>
</evidence>
<dbReference type="PANTHER" id="PTHR45812">
    <property type="entry name" value="DNA POLYMERASE ZETA CATALYTIC SUBUNIT"/>
    <property type="match status" value="1"/>
</dbReference>
<dbReference type="FunFam" id="1.10.287.690:FF:000002">
    <property type="entry name" value="DNA polymerase zeta"/>
    <property type="match status" value="1"/>
</dbReference>
<evidence type="ECO:0000256" key="20">
    <source>
        <dbReference type="RuleBase" id="RU000442"/>
    </source>
</evidence>
<comment type="subcellular location">
    <subcellularLocation>
        <location evidence="2 20">Nucleus</location>
    </subcellularLocation>
</comment>
<feature type="domain" description="C4-type zinc-finger of DNA polymerase delta" evidence="23">
    <location>
        <begin position="1363"/>
        <end position="1444"/>
    </location>
</feature>
<evidence type="ECO:0000256" key="13">
    <source>
        <dbReference type="ARBA" id="ARBA00023004"/>
    </source>
</evidence>
<comment type="catalytic activity">
    <reaction evidence="18 20">
        <text>DNA(n) + a 2'-deoxyribonucleoside 5'-triphosphate = DNA(n+1) + diphosphate</text>
        <dbReference type="Rhea" id="RHEA:22508"/>
        <dbReference type="Rhea" id="RHEA-COMP:17339"/>
        <dbReference type="Rhea" id="RHEA-COMP:17340"/>
        <dbReference type="ChEBI" id="CHEBI:33019"/>
        <dbReference type="ChEBI" id="CHEBI:61560"/>
        <dbReference type="ChEBI" id="CHEBI:173112"/>
        <dbReference type="EC" id="2.7.7.7"/>
    </reaction>
</comment>
<name>G8JNP3_ERECY</name>
<dbReference type="GO" id="GO:0051539">
    <property type="term" value="F:4 iron, 4 sulfur cluster binding"/>
    <property type="evidence" value="ECO:0007669"/>
    <property type="project" value="UniProtKB-KW"/>
</dbReference>
<evidence type="ECO:0000256" key="4">
    <source>
        <dbReference type="ARBA" id="ARBA00022485"/>
    </source>
</evidence>
<dbReference type="GO" id="GO:0042276">
    <property type="term" value="P:error-prone translesion synthesis"/>
    <property type="evidence" value="ECO:0007669"/>
    <property type="project" value="EnsemblFungi"/>
</dbReference>
<keyword evidence="17 20" id="KW-0539">Nucleus</keyword>
<proteinExistence type="inferred from homology"/>
<evidence type="ECO:0000256" key="9">
    <source>
        <dbReference type="ARBA" id="ARBA00022763"/>
    </source>
</evidence>
<evidence type="ECO:0000256" key="5">
    <source>
        <dbReference type="ARBA" id="ARBA00022679"/>
    </source>
</evidence>
<comment type="subunit">
    <text evidence="19">Forms DNA polymerase zeta with REV7.</text>
</comment>
<dbReference type="GO" id="GO:0005739">
    <property type="term" value="C:mitochondrion"/>
    <property type="evidence" value="ECO:0007669"/>
    <property type="project" value="EnsemblFungi"/>
</dbReference>
<keyword evidence="10 20" id="KW-0863">Zinc-finger</keyword>
<dbReference type="KEGG" id="erc:Ecym_2378"/>
<evidence type="ECO:0000256" key="3">
    <source>
        <dbReference type="ARBA" id="ARBA00005755"/>
    </source>
</evidence>
<dbReference type="GO" id="GO:0000724">
    <property type="term" value="P:double-strand break repair via homologous recombination"/>
    <property type="evidence" value="ECO:0007669"/>
    <property type="project" value="TreeGrafter"/>
</dbReference>
<dbReference type="EMBL" id="CP002498">
    <property type="protein sequence ID" value="AET38111.1"/>
    <property type="molecule type" value="Genomic_DNA"/>
</dbReference>
<dbReference type="InterPro" id="IPR012337">
    <property type="entry name" value="RNaseH-like_sf"/>
</dbReference>
<feature type="domain" description="DNA-directed DNA polymerase family B multifunctional" evidence="21">
    <location>
        <begin position="875"/>
        <end position="1324"/>
    </location>
</feature>
<dbReference type="PROSITE" id="PS00116">
    <property type="entry name" value="DNA_POLYMERASE_B"/>
    <property type="match status" value="1"/>
</dbReference>
<dbReference type="Gene3D" id="3.90.1600.10">
    <property type="entry name" value="Palm domain of DNA polymerase"/>
    <property type="match status" value="1"/>
</dbReference>
<dbReference type="Pfam" id="PF00136">
    <property type="entry name" value="DNA_pol_B"/>
    <property type="match status" value="1"/>
</dbReference>
<sequence length="1469" mass="169184">MNDSESGSLIQIQWNDYDTYQSSPTILDRQCGNSLPNRKFLEAPIIRLYGSLPGGYTVLCHLHGVFPYIFVRFDSNQDNSINVPINDCQELHILLELALRKANNTQPNGAPERSEETIQDLRYVANVSLVKGIPFYGFHVGWSAFYKISLLNPNYVVTLSDMLRQGLLFDKKLEVYESHIPYLLQMSTDYNLFGCSWLKLSKCYFRKPILNQFDGFDNLISDGYLESFFNQFLSETENVLQTHDFERVGNCVLEIDVIPQFIRNRDDIEYRNIHHDFVDVLGLGNTTDTKSYVSSTKHLWKDVLHLRKVLKLDTYSTPNDLDRVECATSWSVDAELKRFYERAKNKTGKNNGKLPEFQNFVDTPPWINSLVTTAAAIPELWPCIPISFDYKQNEFQTATQIVSCTDEDLSDLDILLLDEIDYTDIPIDLIDNQTEKMPQKNTNFDDSQLTKGFVKRRKLQNNKLVPSQSSKNIWQCKPLNNGIQYIYPYYRYKNLPLSYDSIVNDIKDNGLPTIEYQEPYFSNPVDLRNRKRYLNPDTRISITSNHISCKEKFDRVGNFESSKYDLNISSQGLSRWLYIPNVPKYAEVLEITPANLPRASQIEGPSQEKGVPLGSVNIPSENLKSFGDDNLIVHLSLELHILTRNSKLPNPELDPVKIIFWSMNGCSAQRLSSVSKEGIMIFMDENEKRFESLILQACGNVDVAVFESEELLLQAFSDLVLIIDPDILSGYEVNKLSWGYLLARANFAYDIPMDIMISRIAAKGPRERINRWNYDRVAGVKIMGRHMLNIWRKMKSELNISKYSFENAVFHVLRERLPQYSYENLTKFWNDKSEQVNINIVINYWKKRVSYNIRLVEVQQIISKTFEEARLIGIDFYSVMSRGSQFKVESFLARICKSEYFILLSPSKSALKKQKALECVPLIMEPQSSFYKSPLLVLDFQSLYPSVMMAYNYCYSTVIGRVRELTNKNNEIGITKINIPANILHLMDEHITISPNGVLFLRENIRKSVLSKMLKDILSTRILIKETMKALPKEERSLLNSLNNRQLALKFLANVIYGYTSASYSGRMPCSDIADSIVQTGRETLRKAIEMIESEYAWGAKVVYGDTDSLFVYLPGKSLEQAFEIGNSIARAVTAANPSPVKLQFEKVYHPCILVSKKRYVGYSYQDLSQKVPKFDAKGIETIRRDGCPAQQKIVQKSLEILFLEKDLSKVKSYVMDQFRKITLGNVSIQDFCFAREVRIGTYKNEYVLPPAARVAEDNMLKDIMAKPEYRERVSYVVVKGKQGERLLDRCISPDEFMASPNLELDADYYITKTLLPPLERFFNLVSMDIRQCYRELPRYLRFNPVTGISNNSLQRSMKVSTCLNCRNRVLFNSKIKLCEECIRNPSKIVGNLLYENLSIESKFRSIVAACKVCSDSMTKLANDTTKKAIRTCESLDCPIYYSRNKSQRLLTGSLWNDIHRTLKRLDSW</sequence>
<evidence type="ECO:0000256" key="17">
    <source>
        <dbReference type="ARBA" id="ARBA00023242"/>
    </source>
</evidence>
<dbReference type="InterPro" id="IPR030559">
    <property type="entry name" value="PolZ_Rev3"/>
</dbReference>
<keyword evidence="13 20" id="KW-0408">Iron</keyword>
<keyword evidence="4 20" id="KW-0004">4Fe-4S</keyword>
<dbReference type="InterPro" id="IPR056435">
    <property type="entry name" value="DPOD/Z_N"/>
</dbReference>
<reference evidence="26" key="1">
    <citation type="journal article" date="2012" name="G3 (Bethesda)">
        <title>Pichia sorbitophila, an interspecies yeast hybrid reveals early steps of genome resolution following polyploidization.</title>
        <authorList>
            <person name="Leh Louis V."/>
            <person name="Despons L."/>
            <person name="Friedrich A."/>
            <person name="Martin T."/>
            <person name="Durrens P."/>
            <person name="Casaregola S."/>
            <person name="Neuveglise C."/>
            <person name="Fairhead C."/>
            <person name="Marck C."/>
            <person name="Cruz J.A."/>
            <person name="Straub M.L."/>
            <person name="Kugler V."/>
            <person name="Sacerdot C."/>
            <person name="Uzunov Z."/>
            <person name="Thierry A."/>
            <person name="Weiss S."/>
            <person name="Bleykasten C."/>
            <person name="De Montigny J."/>
            <person name="Jacques N."/>
            <person name="Jung P."/>
            <person name="Lemaire M."/>
            <person name="Mallet S."/>
            <person name="Morel G."/>
            <person name="Richard G.F."/>
            <person name="Sarkar A."/>
            <person name="Savel G."/>
            <person name="Schacherer J."/>
            <person name="Seret M.L."/>
            <person name="Talla E."/>
            <person name="Samson G."/>
            <person name="Jubin C."/>
            <person name="Poulain J."/>
            <person name="Vacherie B."/>
            <person name="Barbe V."/>
            <person name="Pelletier E."/>
            <person name="Sherman D.J."/>
            <person name="Westhof E."/>
            <person name="Weissenbach J."/>
            <person name="Baret P.V."/>
            <person name="Wincker P."/>
            <person name="Gaillardin C."/>
            <person name="Dujon B."/>
            <person name="Souciet J.L."/>
        </authorList>
    </citation>
    <scope>NUCLEOTIDE SEQUENCE [LARGE SCALE GENOMIC DNA]</scope>
    <source>
        <strain evidence="26">CBS 270.75 / DBVPG 7215 / KCTC 17166 / NRRL Y-17582</strain>
    </source>
</reference>
<evidence type="ECO:0000256" key="18">
    <source>
        <dbReference type="ARBA" id="ARBA00049244"/>
    </source>
</evidence>
<evidence type="ECO:0000256" key="16">
    <source>
        <dbReference type="ARBA" id="ARBA00023204"/>
    </source>
</evidence>
<keyword evidence="8 20" id="KW-0479">Metal-binding</keyword>
<dbReference type="GO" id="GO:0003887">
    <property type="term" value="F:DNA-directed DNA polymerase activity"/>
    <property type="evidence" value="ECO:0007669"/>
    <property type="project" value="UniProtKB-KW"/>
</dbReference>
<protein>
    <recommendedName>
        <fullName evidence="20">DNA polymerase</fullName>
        <ecNumber evidence="20">2.7.7.7</ecNumber>
    </recommendedName>
</protein>
<dbReference type="Proteomes" id="UP000006790">
    <property type="component" value="Chromosome 2"/>
</dbReference>
<keyword evidence="14 20" id="KW-0411">Iron-sulfur</keyword>
<evidence type="ECO:0000259" key="22">
    <source>
        <dbReference type="Pfam" id="PF03104"/>
    </source>
</evidence>
<dbReference type="Pfam" id="PF03104">
    <property type="entry name" value="DNA_pol_B_exo1"/>
    <property type="match status" value="1"/>
</dbReference>
<dbReference type="eggNOG" id="KOG0968">
    <property type="taxonomic scope" value="Eukaryota"/>
</dbReference>
<dbReference type="InterPro" id="IPR036397">
    <property type="entry name" value="RNaseH_sf"/>
</dbReference>
<keyword evidence="5 20" id="KW-0808">Transferase</keyword>
<evidence type="ECO:0000256" key="12">
    <source>
        <dbReference type="ARBA" id="ARBA00022932"/>
    </source>
</evidence>
<evidence type="ECO:0000256" key="10">
    <source>
        <dbReference type="ARBA" id="ARBA00022771"/>
    </source>
</evidence>
<dbReference type="SUPFAM" id="SSF56672">
    <property type="entry name" value="DNA/RNA polymerases"/>
    <property type="match status" value="1"/>
</dbReference>
<feature type="domain" description="DNA polymerase delta/zeta catalytic subunit N-terminal" evidence="24">
    <location>
        <begin position="64"/>
        <end position="156"/>
    </location>
</feature>
<dbReference type="InterPro" id="IPR017964">
    <property type="entry name" value="DNA-dir_DNA_pol_B_CS"/>
</dbReference>
<dbReference type="Gene3D" id="1.10.287.690">
    <property type="entry name" value="Helix hairpin bin"/>
    <property type="match status" value="1"/>
</dbReference>
<dbReference type="PANTHER" id="PTHR45812:SF1">
    <property type="entry name" value="DNA POLYMERASE ZETA CATALYTIC SUBUNIT"/>
    <property type="match status" value="1"/>
</dbReference>
<dbReference type="GO" id="GO:0070987">
    <property type="term" value="P:error-free translesion synthesis"/>
    <property type="evidence" value="ECO:0007669"/>
    <property type="project" value="EnsemblFungi"/>
</dbReference>
<evidence type="ECO:0000256" key="2">
    <source>
        <dbReference type="ARBA" id="ARBA00004123"/>
    </source>
</evidence>
<dbReference type="CDD" id="cd05534">
    <property type="entry name" value="POLBc_zeta"/>
    <property type="match status" value="1"/>
</dbReference>
<comment type="cofactor">
    <cofactor evidence="1 20">
        <name>[4Fe-4S] cluster</name>
        <dbReference type="ChEBI" id="CHEBI:49883"/>
    </cofactor>
</comment>
<evidence type="ECO:0000256" key="7">
    <source>
        <dbReference type="ARBA" id="ARBA00022705"/>
    </source>
</evidence>
<evidence type="ECO:0000256" key="15">
    <source>
        <dbReference type="ARBA" id="ARBA00023125"/>
    </source>
</evidence>
<evidence type="ECO:0000256" key="19">
    <source>
        <dbReference type="ARBA" id="ARBA00066055"/>
    </source>
</evidence>
<dbReference type="InterPro" id="IPR043502">
    <property type="entry name" value="DNA/RNA_pol_sf"/>
</dbReference>
<dbReference type="InterPro" id="IPR006133">
    <property type="entry name" value="DNA-dir_DNA_pol_B_exonuc"/>
</dbReference>
<gene>
    <name evidence="25" type="ordered locus">Ecym_2378</name>
</gene>
<dbReference type="SUPFAM" id="SSF53098">
    <property type="entry name" value="Ribonuclease H-like"/>
    <property type="match status" value="1"/>
</dbReference>
<evidence type="ECO:0000259" key="23">
    <source>
        <dbReference type="Pfam" id="PF14260"/>
    </source>
</evidence>
<dbReference type="EC" id="2.7.7.7" evidence="20"/>
<dbReference type="STRING" id="931890.G8JNP3"/>
<evidence type="ECO:0000313" key="26">
    <source>
        <dbReference type="Proteomes" id="UP000006790"/>
    </source>
</evidence>
<dbReference type="HOGENOM" id="CLU_000203_3_1_1"/>
<evidence type="ECO:0000259" key="24">
    <source>
        <dbReference type="Pfam" id="PF24055"/>
    </source>
</evidence>
<keyword evidence="7 20" id="KW-0235">DNA replication</keyword>
<keyword evidence="15 20" id="KW-0238">DNA-binding</keyword>
<evidence type="ECO:0000256" key="11">
    <source>
        <dbReference type="ARBA" id="ARBA00022833"/>
    </source>
</evidence>
<dbReference type="Pfam" id="PF24055">
    <property type="entry name" value="POL3_N"/>
    <property type="match status" value="1"/>
</dbReference>
<dbReference type="GeneID" id="11470639"/>
<dbReference type="GO" id="GO:0016035">
    <property type="term" value="C:zeta DNA polymerase complex"/>
    <property type="evidence" value="ECO:0007669"/>
    <property type="project" value="EnsemblFungi"/>
</dbReference>
<dbReference type="Gene3D" id="1.10.132.60">
    <property type="entry name" value="DNA polymerase family B, C-terminal domain"/>
    <property type="match status" value="1"/>
</dbReference>